<keyword evidence="6" id="KW-1185">Reference proteome</keyword>
<evidence type="ECO:0000313" key="6">
    <source>
        <dbReference type="Proteomes" id="UP001165427"/>
    </source>
</evidence>
<evidence type="ECO:0000259" key="3">
    <source>
        <dbReference type="PROSITE" id="PS50937"/>
    </source>
</evidence>
<reference evidence="5" key="1">
    <citation type="submission" date="2022-04" db="EMBL/GenBank/DDBJ databases">
        <title>Desulfatitalea alkaliphila sp. nov., a novel anaerobic sulfate-reducing bacterium isolated from terrestrial mud volcano, Taman Peninsula, Russia.</title>
        <authorList>
            <person name="Khomyakova M.A."/>
            <person name="Merkel A.Y."/>
            <person name="Slobodkin A.I."/>
        </authorList>
    </citation>
    <scope>NUCLEOTIDE SEQUENCE</scope>
    <source>
        <strain evidence="5">M08but</strain>
    </source>
</reference>
<evidence type="ECO:0000313" key="5">
    <source>
        <dbReference type="EMBL" id="MCJ8502445.1"/>
    </source>
</evidence>
<dbReference type="GO" id="GO:0006355">
    <property type="term" value="P:regulation of DNA-templated transcription"/>
    <property type="evidence" value="ECO:0007669"/>
    <property type="project" value="InterPro"/>
</dbReference>
<comment type="caution">
    <text evidence="5">The sequence shown here is derived from an EMBL/GenBank/DDBJ whole genome shotgun (WGS) entry which is preliminary data.</text>
</comment>
<dbReference type="PRINTS" id="PR00455">
    <property type="entry name" value="HTHTETR"/>
</dbReference>
<dbReference type="InterPro" id="IPR009061">
    <property type="entry name" value="DNA-bd_dom_put_sf"/>
</dbReference>
<dbReference type="Gene3D" id="1.10.357.10">
    <property type="entry name" value="Tetracycline Repressor, domain 2"/>
    <property type="match status" value="1"/>
</dbReference>
<dbReference type="InterPro" id="IPR009057">
    <property type="entry name" value="Homeodomain-like_sf"/>
</dbReference>
<evidence type="ECO:0000256" key="2">
    <source>
        <dbReference type="PROSITE-ProRule" id="PRU00335"/>
    </source>
</evidence>
<dbReference type="PROSITE" id="PS50977">
    <property type="entry name" value="HTH_TETR_2"/>
    <property type="match status" value="1"/>
</dbReference>
<dbReference type="PANTHER" id="PTHR43479:SF11">
    <property type="entry name" value="ACREF_ENVCD OPERON REPRESSOR-RELATED"/>
    <property type="match status" value="1"/>
</dbReference>
<dbReference type="AlphaFoldDB" id="A0AA41R744"/>
<dbReference type="SUPFAM" id="SSF46689">
    <property type="entry name" value="Homeodomain-like"/>
    <property type="match status" value="1"/>
</dbReference>
<dbReference type="InterPro" id="IPR001647">
    <property type="entry name" value="HTH_TetR"/>
</dbReference>
<keyword evidence="1 2" id="KW-0238">DNA-binding</keyword>
<dbReference type="PANTHER" id="PTHR43479">
    <property type="entry name" value="ACREF/ENVCD OPERON REPRESSOR-RELATED"/>
    <property type="match status" value="1"/>
</dbReference>
<dbReference type="SMART" id="SM00422">
    <property type="entry name" value="HTH_MERR"/>
    <property type="match status" value="1"/>
</dbReference>
<dbReference type="Pfam" id="PF00440">
    <property type="entry name" value="TetR_N"/>
    <property type="match status" value="1"/>
</dbReference>
<dbReference type="Gene3D" id="1.10.1660.10">
    <property type="match status" value="1"/>
</dbReference>
<dbReference type="RefSeq" id="WP_246913230.1">
    <property type="nucleotide sequence ID" value="NZ_JALJRB010000026.1"/>
</dbReference>
<feature type="domain" description="HTH merR-type" evidence="3">
    <location>
        <begin position="1"/>
        <end position="54"/>
    </location>
</feature>
<accession>A0AA41R744</accession>
<feature type="DNA-binding region" description="H-T-H motif" evidence="2">
    <location>
        <begin position="123"/>
        <end position="142"/>
    </location>
</feature>
<feature type="domain" description="HTH tetR-type" evidence="4">
    <location>
        <begin position="100"/>
        <end position="160"/>
    </location>
</feature>
<dbReference type="SUPFAM" id="SSF48498">
    <property type="entry name" value="Tetracyclin repressor-like, C-terminal domain"/>
    <property type="match status" value="1"/>
</dbReference>
<dbReference type="PROSITE" id="PS50937">
    <property type="entry name" value="HTH_MERR_2"/>
    <property type="match status" value="1"/>
</dbReference>
<dbReference type="EMBL" id="JALJRB010000026">
    <property type="protein sequence ID" value="MCJ8502445.1"/>
    <property type="molecule type" value="Genomic_DNA"/>
</dbReference>
<dbReference type="GO" id="GO:0003677">
    <property type="term" value="F:DNA binding"/>
    <property type="evidence" value="ECO:0007669"/>
    <property type="project" value="UniProtKB-UniRule"/>
</dbReference>
<protein>
    <submittedName>
        <fullName evidence="5">TetR family transcriptional regulator</fullName>
    </submittedName>
</protein>
<dbReference type="Pfam" id="PF13411">
    <property type="entry name" value="MerR_1"/>
    <property type="match status" value="1"/>
</dbReference>
<name>A0AA41R744_9BACT</name>
<proteinExistence type="predicted"/>
<organism evidence="5 6">
    <name type="scientific">Desulfatitalea alkaliphila</name>
    <dbReference type="NCBI Taxonomy" id="2929485"/>
    <lineage>
        <taxon>Bacteria</taxon>
        <taxon>Pseudomonadati</taxon>
        <taxon>Thermodesulfobacteriota</taxon>
        <taxon>Desulfobacteria</taxon>
        <taxon>Desulfobacterales</taxon>
        <taxon>Desulfosarcinaceae</taxon>
        <taxon>Desulfatitalea</taxon>
    </lineage>
</organism>
<evidence type="ECO:0000256" key="1">
    <source>
        <dbReference type="ARBA" id="ARBA00023125"/>
    </source>
</evidence>
<dbReference type="Proteomes" id="UP001165427">
    <property type="component" value="Unassembled WGS sequence"/>
</dbReference>
<gene>
    <name evidence="5" type="ORF">MRX98_17845</name>
</gene>
<evidence type="ECO:0000259" key="4">
    <source>
        <dbReference type="PROSITE" id="PS50977"/>
    </source>
</evidence>
<dbReference type="InterPro" id="IPR050624">
    <property type="entry name" value="HTH-type_Tx_Regulator"/>
</dbReference>
<dbReference type="InterPro" id="IPR000551">
    <property type="entry name" value="MerR-type_HTH_dom"/>
</dbReference>
<sequence>MKIGELEKTTGIPRSTIHHYVNCGLLHRPVKSGQTTAEYDQQHIQRLATIQKIKLDYLKTAKTSRVPLDHIKHKLTELYSLIKPPAAAVAAPPSNGHRNAAIREKIIEATLKLYANRGYYLTNIREITNAVGISAPTFYRYFRDKRELFVETIEYVVKNFKKEIRASLKNEKDLTRRSKTMFETFYAHYAKIGEILNQLRSGVIIGDPWAKDRLSRLYREMMENLIKELTRAIQNGIIQPVDPVLLAYFNLAINEAAIHLTTMEDTYDIDDAMCFVGDMLNNAFLTDKGKEIFNIFYKSTGKPEG</sequence>
<dbReference type="InterPro" id="IPR036271">
    <property type="entry name" value="Tet_transcr_reg_TetR-rel_C_sf"/>
</dbReference>
<dbReference type="SUPFAM" id="SSF46955">
    <property type="entry name" value="Putative DNA-binding domain"/>
    <property type="match status" value="1"/>
</dbReference>